<protein>
    <submittedName>
        <fullName evidence="4">Pyrroloquinoline quinone biosynthesis peptide chaperone PqqD</fullName>
    </submittedName>
</protein>
<dbReference type="Proteomes" id="UP000252706">
    <property type="component" value="Unassembled WGS sequence"/>
</dbReference>
<dbReference type="Pfam" id="PF05402">
    <property type="entry name" value="PqqD"/>
    <property type="match status" value="1"/>
</dbReference>
<evidence type="ECO:0000313" key="5">
    <source>
        <dbReference type="Proteomes" id="UP000252706"/>
    </source>
</evidence>
<dbReference type="UniPathway" id="UPA00539"/>
<gene>
    <name evidence="4" type="primary">pqqD</name>
    <name evidence="4" type="ORF">DS909_04180</name>
</gene>
<name>A0A366X8T9_9RHOB</name>
<evidence type="ECO:0000313" key="4">
    <source>
        <dbReference type="EMBL" id="RBW60626.1"/>
    </source>
</evidence>
<dbReference type="NCBIfam" id="TIGR03859">
    <property type="entry name" value="PQQ_PqqD"/>
    <property type="match status" value="1"/>
</dbReference>
<dbReference type="RefSeq" id="WP_113822176.1">
    <property type="nucleotide sequence ID" value="NZ_QOCE01000011.1"/>
</dbReference>
<comment type="pathway">
    <text evidence="1">Cofactor biosynthesis; pyrroloquinoline quinone biosynthesis.</text>
</comment>
<dbReference type="InterPro" id="IPR008792">
    <property type="entry name" value="PQQD"/>
</dbReference>
<sequence length="95" mass="10215">MTLKLLAGDRPFLPRGVRIIDDRVRGGKVLLAPEKAVALDAIGEAILSRVDGETRFDALIADLAATYDAPAEQITGDVQTFLVGLRARMFLAVHA</sequence>
<dbReference type="EMBL" id="QOCE01000011">
    <property type="protein sequence ID" value="RBW60626.1"/>
    <property type="molecule type" value="Genomic_DNA"/>
</dbReference>
<organism evidence="4 5">
    <name type="scientific">Phaeobacter gallaeciensis</name>
    <dbReference type="NCBI Taxonomy" id="60890"/>
    <lineage>
        <taxon>Bacteria</taxon>
        <taxon>Pseudomonadati</taxon>
        <taxon>Pseudomonadota</taxon>
        <taxon>Alphaproteobacteria</taxon>
        <taxon>Rhodobacterales</taxon>
        <taxon>Roseobacteraceae</taxon>
        <taxon>Phaeobacter</taxon>
    </lineage>
</organism>
<dbReference type="GO" id="GO:0018189">
    <property type="term" value="P:pyrroloquinoline quinone biosynthetic process"/>
    <property type="evidence" value="ECO:0007669"/>
    <property type="project" value="UniProtKB-UniPathway"/>
</dbReference>
<keyword evidence="3" id="KW-0884">PQQ biosynthesis</keyword>
<dbReference type="OrthoDB" id="7995890at2"/>
<accession>A0A366X8T9</accession>
<dbReference type="InterPro" id="IPR022479">
    <property type="entry name" value="PqqD_bac"/>
</dbReference>
<dbReference type="Gene3D" id="1.10.10.1150">
    <property type="entry name" value="Coenzyme PQQ synthesis protein D (PqqD)"/>
    <property type="match status" value="1"/>
</dbReference>
<dbReference type="InterPro" id="IPR041881">
    <property type="entry name" value="PqqD_sf"/>
</dbReference>
<comment type="caution">
    <text evidence="4">The sequence shown here is derived from an EMBL/GenBank/DDBJ whole genome shotgun (WGS) entry which is preliminary data.</text>
</comment>
<comment type="subunit">
    <text evidence="2">Monomer. Interacts with PqqE.</text>
</comment>
<evidence type="ECO:0000256" key="1">
    <source>
        <dbReference type="ARBA" id="ARBA00004886"/>
    </source>
</evidence>
<dbReference type="GO" id="GO:0048038">
    <property type="term" value="F:quinone binding"/>
    <property type="evidence" value="ECO:0007669"/>
    <property type="project" value="InterPro"/>
</dbReference>
<dbReference type="AlphaFoldDB" id="A0A366X8T9"/>
<proteinExistence type="predicted"/>
<evidence type="ECO:0000256" key="3">
    <source>
        <dbReference type="ARBA" id="ARBA00022905"/>
    </source>
</evidence>
<reference evidence="4 5" key="1">
    <citation type="submission" date="2018-07" db="EMBL/GenBank/DDBJ databases">
        <title>Modular assembly of carbohydrate-degrading microbial communities in the ocean.</title>
        <authorList>
            <person name="Enke T.N."/>
            <person name="Datta M.S."/>
            <person name="Schwartzman J.A."/>
            <person name="Cermak N."/>
            <person name="Schmitz D.A."/>
            <person name="Barrere J."/>
            <person name="Cordero O.X."/>
        </authorList>
    </citation>
    <scope>NUCLEOTIDE SEQUENCE [LARGE SCALE GENOMIC DNA]</scope>
    <source>
        <strain evidence="4 5">C3M10</strain>
    </source>
</reference>
<evidence type="ECO:0000256" key="2">
    <source>
        <dbReference type="ARBA" id="ARBA00011741"/>
    </source>
</evidence>